<dbReference type="RefSeq" id="WP_188999880.1">
    <property type="nucleotide sequence ID" value="NZ_BMOU01000005.1"/>
</dbReference>
<proteinExistence type="predicted"/>
<feature type="transmembrane region" description="Helical" evidence="1">
    <location>
        <begin position="63"/>
        <end position="81"/>
    </location>
</feature>
<evidence type="ECO:0000313" key="3">
    <source>
        <dbReference type="Proteomes" id="UP000605784"/>
    </source>
</evidence>
<gene>
    <name evidence="2" type="ORF">GCM10009030_30610</name>
</gene>
<reference evidence="2" key="1">
    <citation type="journal article" date="2014" name="Int. J. Syst. Evol. Microbiol.">
        <title>Complete genome sequence of Corynebacterium casei LMG S-19264T (=DSM 44701T), isolated from a smear-ripened cheese.</title>
        <authorList>
            <consortium name="US DOE Joint Genome Institute (JGI-PGF)"/>
            <person name="Walter F."/>
            <person name="Albersmeier A."/>
            <person name="Kalinowski J."/>
            <person name="Ruckert C."/>
        </authorList>
    </citation>
    <scope>NUCLEOTIDE SEQUENCE</scope>
    <source>
        <strain evidence="2">JCM 17820</strain>
    </source>
</reference>
<keyword evidence="1" id="KW-0472">Membrane</keyword>
<reference evidence="2" key="2">
    <citation type="submission" date="2020-09" db="EMBL/GenBank/DDBJ databases">
        <authorList>
            <person name="Sun Q."/>
            <person name="Ohkuma M."/>
        </authorList>
    </citation>
    <scope>NUCLEOTIDE SEQUENCE</scope>
    <source>
        <strain evidence="2">JCM 17820</strain>
    </source>
</reference>
<keyword evidence="3" id="KW-1185">Reference proteome</keyword>
<keyword evidence="1" id="KW-1133">Transmembrane helix</keyword>
<keyword evidence="1" id="KW-0812">Transmembrane</keyword>
<organism evidence="2 3">
    <name type="scientific">Haloarcula pellucida</name>
    <dbReference type="NCBI Taxonomy" id="1427151"/>
    <lineage>
        <taxon>Archaea</taxon>
        <taxon>Methanobacteriati</taxon>
        <taxon>Methanobacteriota</taxon>
        <taxon>Stenosarchaea group</taxon>
        <taxon>Halobacteria</taxon>
        <taxon>Halobacteriales</taxon>
        <taxon>Haloarculaceae</taxon>
        <taxon>Haloarcula</taxon>
    </lineage>
</organism>
<dbReference type="Proteomes" id="UP000605784">
    <property type="component" value="Unassembled WGS sequence"/>
</dbReference>
<protein>
    <submittedName>
        <fullName evidence="2">Uncharacterized protein</fullName>
    </submittedName>
</protein>
<dbReference type="AlphaFoldDB" id="A0A830GP93"/>
<name>A0A830GP93_9EURY</name>
<comment type="caution">
    <text evidence="2">The sequence shown here is derived from an EMBL/GenBank/DDBJ whole genome shotgun (WGS) entry which is preliminary data.</text>
</comment>
<evidence type="ECO:0000313" key="2">
    <source>
        <dbReference type="EMBL" id="GGN99273.1"/>
    </source>
</evidence>
<sequence length="145" mass="15171">MPSALPTWWPDRATLAGELLRGVAVGGTLFVLGETPSFAVAVAALFVLLQLVTDGVEAIVGDYADHVLFGGLVLVGAGYVTTLSAPWWTPAAGALLGGWFLVDGVQHLRHGVTREEVGSPYVHDGGVLTGLLRALVARVAEPFRL</sequence>
<dbReference type="EMBL" id="BMOU01000005">
    <property type="protein sequence ID" value="GGN99273.1"/>
    <property type="molecule type" value="Genomic_DNA"/>
</dbReference>
<accession>A0A830GP93</accession>
<evidence type="ECO:0000256" key="1">
    <source>
        <dbReference type="SAM" id="Phobius"/>
    </source>
</evidence>
<feature type="transmembrane region" description="Helical" evidence="1">
    <location>
        <begin position="29"/>
        <end position="51"/>
    </location>
</feature>